<keyword evidence="5" id="KW-1185">Reference proteome</keyword>
<evidence type="ECO:0000256" key="3">
    <source>
        <dbReference type="PROSITE-ProRule" id="PRU00023"/>
    </source>
</evidence>
<evidence type="ECO:0000256" key="1">
    <source>
        <dbReference type="ARBA" id="ARBA00022737"/>
    </source>
</evidence>
<name>A0ABD2PUX0_9PLAT</name>
<dbReference type="SUPFAM" id="SSF48403">
    <property type="entry name" value="Ankyrin repeat"/>
    <property type="match status" value="1"/>
</dbReference>
<feature type="repeat" description="ANK" evidence="3">
    <location>
        <begin position="54"/>
        <end position="86"/>
    </location>
</feature>
<sequence>MDKNFKDDEIVSQLLSGADNYGYFPIFYAIKYNYKNILNVTSRFRVNELKPDIDGNTALHLAVVKGSLDCVEILLSKCPKLLMRRNNEYMSPIELAAVCGRLRITKALLKAGAIWFNEDFGTVNFYLSLIDQFQPNSLMYAAFHGQARILQYLLDTVEGIDPNVRIMTAVDPTRMPKGKNALDLAIDEKNK</sequence>
<dbReference type="Gene3D" id="1.25.40.20">
    <property type="entry name" value="Ankyrin repeat-containing domain"/>
    <property type="match status" value="1"/>
</dbReference>
<dbReference type="PROSITE" id="PS50297">
    <property type="entry name" value="ANK_REP_REGION"/>
    <property type="match status" value="1"/>
</dbReference>
<dbReference type="Proteomes" id="UP001626550">
    <property type="component" value="Unassembled WGS sequence"/>
</dbReference>
<organism evidence="4 5">
    <name type="scientific">Cichlidogyrus casuarinus</name>
    <dbReference type="NCBI Taxonomy" id="1844966"/>
    <lineage>
        <taxon>Eukaryota</taxon>
        <taxon>Metazoa</taxon>
        <taxon>Spiralia</taxon>
        <taxon>Lophotrochozoa</taxon>
        <taxon>Platyhelminthes</taxon>
        <taxon>Monogenea</taxon>
        <taxon>Monopisthocotylea</taxon>
        <taxon>Dactylogyridea</taxon>
        <taxon>Ancyrocephalidae</taxon>
        <taxon>Cichlidogyrus</taxon>
    </lineage>
</organism>
<gene>
    <name evidence="4" type="ORF">Ciccas_010277</name>
</gene>
<dbReference type="InterPro" id="IPR036770">
    <property type="entry name" value="Ankyrin_rpt-contain_sf"/>
</dbReference>
<comment type="caution">
    <text evidence="4">The sequence shown here is derived from an EMBL/GenBank/DDBJ whole genome shotgun (WGS) entry which is preliminary data.</text>
</comment>
<keyword evidence="1" id="KW-0677">Repeat</keyword>
<dbReference type="AlphaFoldDB" id="A0ABD2PUX0"/>
<accession>A0ABD2PUX0</accession>
<dbReference type="PANTHER" id="PTHR24198:SF165">
    <property type="entry name" value="ANKYRIN REPEAT-CONTAINING PROTEIN-RELATED"/>
    <property type="match status" value="1"/>
</dbReference>
<dbReference type="Pfam" id="PF12796">
    <property type="entry name" value="Ank_2"/>
    <property type="match status" value="1"/>
</dbReference>
<dbReference type="PROSITE" id="PS50088">
    <property type="entry name" value="ANK_REPEAT"/>
    <property type="match status" value="1"/>
</dbReference>
<keyword evidence="2 3" id="KW-0040">ANK repeat</keyword>
<evidence type="ECO:0000256" key="2">
    <source>
        <dbReference type="ARBA" id="ARBA00023043"/>
    </source>
</evidence>
<dbReference type="SMART" id="SM00248">
    <property type="entry name" value="ANK"/>
    <property type="match status" value="3"/>
</dbReference>
<proteinExistence type="predicted"/>
<reference evidence="4 5" key="1">
    <citation type="submission" date="2024-11" db="EMBL/GenBank/DDBJ databases">
        <title>Adaptive evolution of stress response genes in parasites aligns with host niche diversity.</title>
        <authorList>
            <person name="Hahn C."/>
            <person name="Resl P."/>
        </authorList>
    </citation>
    <scope>NUCLEOTIDE SEQUENCE [LARGE SCALE GENOMIC DNA]</scope>
    <source>
        <strain evidence="4">EGGRZ-B1_66</strain>
        <tissue evidence="4">Body</tissue>
    </source>
</reference>
<dbReference type="EMBL" id="JBJKFK010002411">
    <property type="protein sequence ID" value="KAL3311149.1"/>
    <property type="molecule type" value="Genomic_DNA"/>
</dbReference>
<evidence type="ECO:0000313" key="5">
    <source>
        <dbReference type="Proteomes" id="UP001626550"/>
    </source>
</evidence>
<dbReference type="PANTHER" id="PTHR24198">
    <property type="entry name" value="ANKYRIN REPEAT AND PROTEIN KINASE DOMAIN-CONTAINING PROTEIN"/>
    <property type="match status" value="1"/>
</dbReference>
<evidence type="ECO:0000313" key="4">
    <source>
        <dbReference type="EMBL" id="KAL3311149.1"/>
    </source>
</evidence>
<protein>
    <submittedName>
        <fullName evidence="4">Uncharacterized protein</fullName>
    </submittedName>
</protein>
<dbReference type="InterPro" id="IPR002110">
    <property type="entry name" value="Ankyrin_rpt"/>
</dbReference>